<dbReference type="AlphaFoldDB" id="A0A9P5NDE3"/>
<name>A0A9P5NDE3_GYMJU</name>
<proteinExistence type="predicted"/>
<keyword evidence="3" id="KW-1185">Reference proteome</keyword>
<dbReference type="EMBL" id="JADNYJ010000175">
    <property type="protein sequence ID" value="KAF8877076.1"/>
    <property type="molecule type" value="Genomic_DNA"/>
</dbReference>
<sequence length="313" mass="34864">MFPQPYLVSSAASSLATLPHIYNPSATLTSLPAHILLKVIYHCFPRLLLPTKPERQRKTLYWLTISLRLVSRKFYIACMHILRSTYLSSYQGLIRPPYTSDPFPFSLPTLSPGSIVGVDVFSPLVTLHRETPVLDRFIALKVRQDVLADESELHLDREDSFKDLFDVAQPRARLEDLVRVYGVREGVVSVPEGYHENESQDAERSAPRPGPSSSTSNPANPAPAPAPKTRRSFFSFGSKKPSSDPPPTQTKIQIQPIPFPSLSISFSPRQVGLVLNRSRTMVEVPRRGTGRNRETLEVLAKALVGELKVALGE</sequence>
<comment type="caution">
    <text evidence="2">The sequence shown here is derived from an EMBL/GenBank/DDBJ whole genome shotgun (WGS) entry which is preliminary data.</text>
</comment>
<evidence type="ECO:0000313" key="3">
    <source>
        <dbReference type="Proteomes" id="UP000724874"/>
    </source>
</evidence>
<feature type="compositionally biased region" description="Basic and acidic residues" evidence="1">
    <location>
        <begin position="193"/>
        <end position="206"/>
    </location>
</feature>
<gene>
    <name evidence="2" type="ORF">CPB84DRAFT_1852785</name>
</gene>
<evidence type="ECO:0000313" key="2">
    <source>
        <dbReference type="EMBL" id="KAF8877076.1"/>
    </source>
</evidence>
<accession>A0A9P5NDE3</accession>
<organism evidence="2 3">
    <name type="scientific">Gymnopilus junonius</name>
    <name type="common">Spectacular rustgill mushroom</name>
    <name type="synonym">Gymnopilus spectabilis subsp. junonius</name>
    <dbReference type="NCBI Taxonomy" id="109634"/>
    <lineage>
        <taxon>Eukaryota</taxon>
        <taxon>Fungi</taxon>
        <taxon>Dikarya</taxon>
        <taxon>Basidiomycota</taxon>
        <taxon>Agaricomycotina</taxon>
        <taxon>Agaricomycetes</taxon>
        <taxon>Agaricomycetidae</taxon>
        <taxon>Agaricales</taxon>
        <taxon>Agaricineae</taxon>
        <taxon>Hymenogastraceae</taxon>
        <taxon>Gymnopilus</taxon>
    </lineage>
</organism>
<protein>
    <submittedName>
        <fullName evidence="2">Uncharacterized protein</fullName>
    </submittedName>
</protein>
<dbReference type="OrthoDB" id="2536866at2759"/>
<evidence type="ECO:0000256" key="1">
    <source>
        <dbReference type="SAM" id="MobiDB-lite"/>
    </source>
</evidence>
<feature type="region of interest" description="Disordered" evidence="1">
    <location>
        <begin position="191"/>
        <end position="251"/>
    </location>
</feature>
<reference evidence="2" key="1">
    <citation type="submission" date="2020-11" db="EMBL/GenBank/DDBJ databases">
        <authorList>
            <consortium name="DOE Joint Genome Institute"/>
            <person name="Ahrendt S."/>
            <person name="Riley R."/>
            <person name="Andreopoulos W."/>
            <person name="LaButti K."/>
            <person name="Pangilinan J."/>
            <person name="Ruiz-duenas F.J."/>
            <person name="Barrasa J.M."/>
            <person name="Sanchez-Garcia M."/>
            <person name="Camarero S."/>
            <person name="Miyauchi S."/>
            <person name="Serrano A."/>
            <person name="Linde D."/>
            <person name="Babiker R."/>
            <person name="Drula E."/>
            <person name="Ayuso-Fernandez I."/>
            <person name="Pacheco R."/>
            <person name="Padilla G."/>
            <person name="Ferreira P."/>
            <person name="Barriuso J."/>
            <person name="Kellner H."/>
            <person name="Castanera R."/>
            <person name="Alfaro M."/>
            <person name="Ramirez L."/>
            <person name="Pisabarro A.G."/>
            <person name="Kuo A."/>
            <person name="Tritt A."/>
            <person name="Lipzen A."/>
            <person name="He G."/>
            <person name="Yan M."/>
            <person name="Ng V."/>
            <person name="Cullen D."/>
            <person name="Martin F."/>
            <person name="Rosso M.-N."/>
            <person name="Henrissat B."/>
            <person name="Hibbett D."/>
            <person name="Martinez A.T."/>
            <person name="Grigoriev I.V."/>
        </authorList>
    </citation>
    <scope>NUCLEOTIDE SEQUENCE</scope>
    <source>
        <strain evidence="2">AH 44721</strain>
    </source>
</reference>
<dbReference type="Proteomes" id="UP000724874">
    <property type="component" value="Unassembled WGS sequence"/>
</dbReference>